<comment type="caution">
    <text evidence="1">The sequence shown here is derived from an EMBL/GenBank/DDBJ whole genome shotgun (WGS) entry which is preliminary data.</text>
</comment>
<organism evidence="1 2">
    <name type="scientific">Sphingomonas agrestis</name>
    <dbReference type="NCBI Taxonomy" id="3080540"/>
    <lineage>
        <taxon>Bacteria</taxon>
        <taxon>Pseudomonadati</taxon>
        <taxon>Pseudomonadota</taxon>
        <taxon>Alphaproteobacteria</taxon>
        <taxon>Sphingomonadales</taxon>
        <taxon>Sphingomonadaceae</taxon>
        <taxon>Sphingomonas</taxon>
    </lineage>
</organism>
<reference evidence="1 2" key="1">
    <citation type="submission" date="2023-10" db="EMBL/GenBank/DDBJ databases">
        <title>Sphingomonas sp. HF-S4 16S ribosomal RNA gene Genome sequencing and assembly.</title>
        <authorList>
            <person name="Lee H."/>
        </authorList>
    </citation>
    <scope>NUCLEOTIDE SEQUENCE [LARGE SCALE GENOMIC DNA]</scope>
    <source>
        <strain evidence="1 2">HF-S4</strain>
    </source>
</reference>
<gene>
    <name evidence="1" type="ORF">RZN05_09685</name>
</gene>
<evidence type="ECO:0000313" key="2">
    <source>
        <dbReference type="Proteomes" id="UP001273531"/>
    </source>
</evidence>
<proteinExistence type="predicted"/>
<dbReference type="EMBL" id="JAWJEJ010000001">
    <property type="protein sequence ID" value="MDV3457253.1"/>
    <property type="molecule type" value="Genomic_DNA"/>
</dbReference>
<keyword evidence="2" id="KW-1185">Reference proteome</keyword>
<name>A0ABU3Y7V1_9SPHN</name>
<accession>A0ABU3Y7V1</accession>
<protein>
    <submittedName>
        <fullName evidence="1">Uncharacterized protein</fullName>
    </submittedName>
</protein>
<sequence length="90" mass="10082">MRERRIDTLQEQQIYNCQATNVNPARFCIVNRPSSSSAPEAQTCAYRVGRPHASDAVALSLRDAFEREAALPEDMAALLQQLNHEMSTGY</sequence>
<dbReference type="RefSeq" id="WP_317226410.1">
    <property type="nucleotide sequence ID" value="NZ_JAWJEJ010000001.1"/>
</dbReference>
<dbReference type="Proteomes" id="UP001273531">
    <property type="component" value="Unassembled WGS sequence"/>
</dbReference>
<evidence type="ECO:0000313" key="1">
    <source>
        <dbReference type="EMBL" id="MDV3457253.1"/>
    </source>
</evidence>